<keyword evidence="1" id="KW-0812">Transmembrane</keyword>
<dbReference type="EMBL" id="CP000444">
    <property type="protein sequence ID" value="ABI44555.1"/>
    <property type="molecule type" value="Genomic_DNA"/>
</dbReference>
<gene>
    <name evidence="2" type="ordered locus">Shewmr7_3575</name>
</gene>
<reference evidence="2" key="1">
    <citation type="submission" date="2006-08" db="EMBL/GenBank/DDBJ databases">
        <title>Complete sequence of Chromosome1 of Shewanella sp. MR-7.</title>
        <authorList>
            <consortium name="US DOE Joint Genome Institute"/>
            <person name="Copeland A."/>
            <person name="Lucas S."/>
            <person name="Lapidus A."/>
            <person name="Barry K."/>
            <person name="Detter J.C."/>
            <person name="Glavina del Rio T."/>
            <person name="Hammon N."/>
            <person name="Israni S."/>
            <person name="Dalin E."/>
            <person name="Tice H."/>
            <person name="Pitluck S."/>
            <person name="Kiss H."/>
            <person name="Brettin T."/>
            <person name="Bruce D."/>
            <person name="Han C."/>
            <person name="Tapia R."/>
            <person name="Gilna P."/>
            <person name="Schmutz J."/>
            <person name="Larimer F."/>
            <person name="Land M."/>
            <person name="Hauser L."/>
            <person name="Kyrpides N."/>
            <person name="Mikhailova N."/>
            <person name="Nealson K."/>
            <person name="Konstantinidis K."/>
            <person name="Klappenbach J."/>
            <person name="Tiedje J."/>
            <person name="Richardson P."/>
        </authorList>
    </citation>
    <scope>NUCLEOTIDE SEQUENCE</scope>
    <source>
        <strain evidence="2">MR-7</strain>
    </source>
</reference>
<accession>Q0HQQ0</accession>
<name>Q0HQQ0_SHESR</name>
<organism evidence="2">
    <name type="scientific">Shewanella sp. (strain MR-7)</name>
    <dbReference type="NCBI Taxonomy" id="60481"/>
    <lineage>
        <taxon>Bacteria</taxon>
        <taxon>Pseudomonadati</taxon>
        <taxon>Pseudomonadota</taxon>
        <taxon>Gammaproteobacteria</taxon>
        <taxon>Alteromonadales</taxon>
        <taxon>Shewanellaceae</taxon>
        <taxon>Shewanella</taxon>
    </lineage>
</organism>
<proteinExistence type="predicted"/>
<evidence type="ECO:0000256" key="1">
    <source>
        <dbReference type="SAM" id="Phobius"/>
    </source>
</evidence>
<feature type="transmembrane region" description="Helical" evidence="1">
    <location>
        <begin position="66"/>
        <end position="84"/>
    </location>
</feature>
<keyword evidence="1" id="KW-0472">Membrane</keyword>
<protein>
    <submittedName>
        <fullName evidence="2">Uncharacterized protein</fullName>
    </submittedName>
</protein>
<evidence type="ECO:0000313" key="2">
    <source>
        <dbReference type="EMBL" id="ABI44555.1"/>
    </source>
</evidence>
<feature type="transmembrane region" description="Helical" evidence="1">
    <location>
        <begin position="30"/>
        <end position="54"/>
    </location>
</feature>
<dbReference type="KEGG" id="shm:Shewmr7_3575"/>
<keyword evidence="1" id="KW-1133">Transmembrane helix</keyword>
<dbReference type="HOGENOM" id="CLU_2510860_0_0_6"/>
<dbReference type="AlphaFoldDB" id="Q0HQQ0"/>
<sequence>MMPMVMDVKVLTAVFKIKFSLYHLVKIQSLTYITVLNIYSVTAFTNFCGIFVRLKILHITLDQKQVIFISKMAFLRLLSAVFVVA</sequence>